<dbReference type="Gene3D" id="3.30.70.330">
    <property type="match status" value="1"/>
</dbReference>
<dbReference type="FunFam" id="2.30.30.490:FF:000017">
    <property type="entry name" value="Bromo-adjacent homology (BAH) domain-containing protein"/>
    <property type="match status" value="1"/>
</dbReference>
<feature type="region of interest" description="Disordered" evidence="2">
    <location>
        <begin position="320"/>
        <end position="343"/>
    </location>
</feature>
<dbReference type="InterPro" id="IPR001025">
    <property type="entry name" value="BAH_dom"/>
</dbReference>
<evidence type="ECO:0000259" key="3">
    <source>
        <dbReference type="PROSITE" id="PS50102"/>
    </source>
</evidence>
<evidence type="ECO:0008006" key="7">
    <source>
        <dbReference type="Google" id="ProtNLM"/>
    </source>
</evidence>
<gene>
    <name evidence="5" type="ORF">FEM48_Zijuj06G0096300</name>
</gene>
<dbReference type="Proteomes" id="UP000813462">
    <property type="component" value="Unassembled WGS sequence"/>
</dbReference>
<reference evidence="5" key="1">
    <citation type="journal article" date="2021" name="Front. Plant Sci.">
        <title>Chromosome-Scale Genome Assembly for Chinese Sour Jujube and Insights Into Its Genome Evolution and Domestication Signature.</title>
        <authorList>
            <person name="Shen L.-Y."/>
            <person name="Luo H."/>
            <person name="Wang X.-L."/>
            <person name="Wang X.-M."/>
            <person name="Qiu X.-J."/>
            <person name="Liu H."/>
            <person name="Zhou S.-S."/>
            <person name="Jia K.-H."/>
            <person name="Nie S."/>
            <person name="Bao Y.-T."/>
            <person name="Zhang R.-G."/>
            <person name="Yun Q.-Z."/>
            <person name="Chai Y.-H."/>
            <person name="Lu J.-Y."/>
            <person name="Li Y."/>
            <person name="Zhao S.-W."/>
            <person name="Mao J.-F."/>
            <person name="Jia S.-G."/>
            <person name="Mao Y.-M."/>
        </authorList>
    </citation>
    <scope>NUCLEOTIDE SEQUENCE</scope>
    <source>
        <strain evidence="5">AT0</strain>
        <tissue evidence="5">Leaf</tissue>
    </source>
</reference>
<dbReference type="AlphaFoldDB" id="A0A978V8I7"/>
<accession>A0A978V8I7</accession>
<dbReference type="Pfam" id="PF01426">
    <property type="entry name" value="BAH"/>
    <property type="match status" value="1"/>
</dbReference>
<organism evidence="5 6">
    <name type="scientific">Ziziphus jujuba var. spinosa</name>
    <dbReference type="NCBI Taxonomy" id="714518"/>
    <lineage>
        <taxon>Eukaryota</taxon>
        <taxon>Viridiplantae</taxon>
        <taxon>Streptophyta</taxon>
        <taxon>Embryophyta</taxon>
        <taxon>Tracheophyta</taxon>
        <taxon>Spermatophyta</taxon>
        <taxon>Magnoliopsida</taxon>
        <taxon>eudicotyledons</taxon>
        <taxon>Gunneridae</taxon>
        <taxon>Pentapetalae</taxon>
        <taxon>rosids</taxon>
        <taxon>fabids</taxon>
        <taxon>Rosales</taxon>
        <taxon>Rhamnaceae</taxon>
        <taxon>Paliureae</taxon>
        <taxon>Ziziphus</taxon>
    </lineage>
</organism>
<dbReference type="InterPro" id="IPR043151">
    <property type="entry name" value="BAH_sf"/>
</dbReference>
<dbReference type="Gene3D" id="2.30.30.490">
    <property type="match status" value="1"/>
</dbReference>
<keyword evidence="1" id="KW-0694">RNA-binding</keyword>
<comment type="caution">
    <text evidence="5">The sequence shown here is derived from an EMBL/GenBank/DDBJ whole genome shotgun (WGS) entry which is preliminary data.</text>
</comment>
<evidence type="ECO:0000313" key="6">
    <source>
        <dbReference type="Proteomes" id="UP000813462"/>
    </source>
</evidence>
<dbReference type="PROSITE" id="PS51038">
    <property type="entry name" value="BAH"/>
    <property type="match status" value="1"/>
</dbReference>
<evidence type="ECO:0000313" key="5">
    <source>
        <dbReference type="EMBL" id="KAH7524222.1"/>
    </source>
</evidence>
<protein>
    <recommendedName>
        <fullName evidence="7">Protein ANTI-SILENCING 1</fullName>
    </recommendedName>
</protein>
<feature type="domain" description="BAH" evidence="4">
    <location>
        <begin position="41"/>
        <end position="167"/>
    </location>
</feature>
<dbReference type="EMBL" id="JAEACU010000006">
    <property type="protein sequence ID" value="KAH7524222.1"/>
    <property type="molecule type" value="Genomic_DNA"/>
</dbReference>
<feature type="domain" description="RRM" evidence="3">
    <location>
        <begin position="398"/>
        <end position="481"/>
    </location>
</feature>
<dbReference type="InterPro" id="IPR012677">
    <property type="entry name" value="Nucleotide-bd_a/b_plait_sf"/>
</dbReference>
<dbReference type="SUPFAM" id="SSF54928">
    <property type="entry name" value="RNA-binding domain, RBD"/>
    <property type="match status" value="1"/>
</dbReference>
<dbReference type="InterPro" id="IPR035979">
    <property type="entry name" value="RBD_domain_sf"/>
</dbReference>
<evidence type="ECO:0000256" key="1">
    <source>
        <dbReference type="PROSITE-ProRule" id="PRU00176"/>
    </source>
</evidence>
<name>A0A978V8I7_ZIZJJ</name>
<evidence type="ECO:0000259" key="4">
    <source>
        <dbReference type="PROSITE" id="PS51038"/>
    </source>
</evidence>
<dbReference type="PANTHER" id="PTHR47073:SF2">
    <property type="entry name" value="PROTEIN ANTI-SILENCING 1"/>
    <property type="match status" value="1"/>
</dbReference>
<sequence length="681" mass="77498">MGSMGEGELSEELEFAWGRKSGRGGLNKGCQFYKSFRYDGLEYLLYDCVYLYKDGEPEPYIGKIIKIWEHYDRSRKVKVLWFFRPCEISNYIGDEVKVVENELFLASGNGVGLTNINPLEAIAGKCYVICTSKDRRNIQPSDVEVQMADYIFYRTFDVKQCKIIDEMPEEISNIDITFLLNQMPLQRPGSNIGAFQKPAGNVDALQKPGSIVDSPQKPGGIVDATVVPSDKNLPKENPAVKTDQTCNELDDRPSKKAKLHSSYESKDCIQKVRLISDGNDTKCLELKLDSSYKSKDCIQKLRIKSDGDDTKVLAPTAPYTDDAKVSAPSKKRMPNEKTTMVSDGKLTKESAIWSQHQNHKIDGPELEVTRRPQADKSKWFAEVGSWEDRLRYAHQQGRLVLLQNLDPAYTSAEVEDIVHQGFNESCKAKMIQRTAFSSPHSGQAFVVFNTRQTAEAVVKKLEEGCLLLSNERPLLGKMGTPCFPEKKPKFFGHIVIDKLRSQMPREMKDAISTSHCSQPNTLEYDMALEWCLLRERLDLALKRFYKVLKSIPNISTCRTRVTDEKINGKTEVQKITKIVMLFLISVMLVIVYKTEGILFLAALLSEFINLIDVYIVDGLKNPDLNFLFFFHTLEVSYQMFLPLEKLGEHELGFCSLSFRMHLFGVYNVYVYYTYLTNTMCS</sequence>
<dbReference type="InterPro" id="IPR000504">
    <property type="entry name" value="RRM_dom"/>
</dbReference>
<dbReference type="GO" id="GO:0003723">
    <property type="term" value="F:RNA binding"/>
    <property type="evidence" value="ECO:0007669"/>
    <property type="project" value="UniProtKB-UniRule"/>
</dbReference>
<proteinExistence type="predicted"/>
<dbReference type="PANTHER" id="PTHR47073">
    <property type="entry name" value="PROTEIN ANTI-SILENCING 1"/>
    <property type="match status" value="1"/>
</dbReference>
<evidence type="ECO:0000256" key="2">
    <source>
        <dbReference type="SAM" id="MobiDB-lite"/>
    </source>
</evidence>
<dbReference type="GO" id="GO:0003682">
    <property type="term" value="F:chromatin binding"/>
    <property type="evidence" value="ECO:0007669"/>
    <property type="project" value="InterPro"/>
</dbReference>
<dbReference type="PROSITE" id="PS50102">
    <property type="entry name" value="RRM"/>
    <property type="match status" value="1"/>
</dbReference>